<accession>A0ABU3DUB3</accession>
<organism evidence="1 2">
    <name type="scientific">Autumnicola psychrophila</name>
    <dbReference type="NCBI Taxonomy" id="3075592"/>
    <lineage>
        <taxon>Bacteria</taxon>
        <taxon>Pseudomonadati</taxon>
        <taxon>Bacteroidota</taxon>
        <taxon>Flavobacteriia</taxon>
        <taxon>Flavobacteriales</taxon>
        <taxon>Flavobacteriaceae</taxon>
        <taxon>Autumnicola</taxon>
    </lineage>
</organism>
<evidence type="ECO:0000313" key="1">
    <source>
        <dbReference type="EMBL" id="MDT0687301.1"/>
    </source>
</evidence>
<name>A0ABU3DUB3_9FLAO</name>
<proteinExistence type="predicted"/>
<sequence length="110" mass="13173">MKIEENLKRLIEGTEKGKIVWERKNPTTYNWKTASSDGTHINIILQKYKSKDQPDMLFRLWNLDDRYSLLDLQYKDASEETKRLLQELYEKVSGNDLYIKDIFSDILRDI</sequence>
<keyword evidence="2" id="KW-1185">Reference proteome</keyword>
<reference evidence="1 2" key="1">
    <citation type="submission" date="2023-09" db="EMBL/GenBank/DDBJ databases">
        <authorList>
            <person name="Rey-Velasco X."/>
        </authorList>
    </citation>
    <scope>NUCLEOTIDE SEQUENCE [LARGE SCALE GENOMIC DNA]</scope>
    <source>
        <strain evidence="1 2">F225</strain>
    </source>
</reference>
<dbReference type="RefSeq" id="WP_311500593.1">
    <property type="nucleotide sequence ID" value="NZ_JAVRHN010000010.1"/>
</dbReference>
<dbReference type="EMBL" id="JAVRHN010000010">
    <property type="protein sequence ID" value="MDT0687301.1"/>
    <property type="molecule type" value="Genomic_DNA"/>
</dbReference>
<comment type="caution">
    <text evidence="1">The sequence shown here is derived from an EMBL/GenBank/DDBJ whole genome shotgun (WGS) entry which is preliminary data.</text>
</comment>
<protein>
    <submittedName>
        <fullName evidence="1">Uncharacterized protein</fullName>
    </submittedName>
</protein>
<evidence type="ECO:0000313" key="2">
    <source>
        <dbReference type="Proteomes" id="UP001253848"/>
    </source>
</evidence>
<dbReference type="Proteomes" id="UP001253848">
    <property type="component" value="Unassembled WGS sequence"/>
</dbReference>
<gene>
    <name evidence="1" type="ORF">RM541_13085</name>
</gene>